<proteinExistence type="predicted"/>
<feature type="domain" description="Protein kinase" evidence="1">
    <location>
        <begin position="1"/>
        <end position="235"/>
    </location>
</feature>
<dbReference type="SMART" id="SM00220">
    <property type="entry name" value="S_TKc"/>
    <property type="match status" value="1"/>
</dbReference>
<dbReference type="PROSITE" id="PS50011">
    <property type="entry name" value="PROTEIN_KINASE_DOM"/>
    <property type="match status" value="1"/>
</dbReference>
<dbReference type="GO" id="GO:0004674">
    <property type="term" value="F:protein serine/threonine kinase activity"/>
    <property type="evidence" value="ECO:0007669"/>
    <property type="project" value="TreeGrafter"/>
</dbReference>
<dbReference type="GO" id="GO:0035556">
    <property type="term" value="P:intracellular signal transduction"/>
    <property type="evidence" value="ECO:0007669"/>
    <property type="project" value="TreeGrafter"/>
</dbReference>
<dbReference type="InterPro" id="IPR008271">
    <property type="entry name" value="Ser/Thr_kinase_AS"/>
</dbReference>
<dbReference type="PROSITE" id="PS00108">
    <property type="entry name" value="PROTEIN_KINASE_ST"/>
    <property type="match status" value="1"/>
</dbReference>
<name>A0A6B2LBK4_9EUKA</name>
<dbReference type="PIRSF" id="PIRSF000654">
    <property type="entry name" value="Integrin-linked_kinase"/>
    <property type="match status" value="1"/>
</dbReference>
<dbReference type="GO" id="GO:0043408">
    <property type="term" value="P:regulation of MAPK cascade"/>
    <property type="evidence" value="ECO:0007669"/>
    <property type="project" value="TreeGrafter"/>
</dbReference>
<dbReference type="InterPro" id="IPR011009">
    <property type="entry name" value="Kinase-like_dom_sf"/>
</dbReference>
<dbReference type="AlphaFoldDB" id="A0A6B2LBK4"/>
<dbReference type="PANTHER" id="PTHR48015">
    <property type="entry name" value="SERINE/THREONINE-PROTEIN KINASE TAO"/>
    <property type="match status" value="1"/>
</dbReference>
<sequence length="263" mass="30667">MSDTTQKPEHAHEIAKSEISIFHQLQTHPNIVKFYEAFMVKKGYEYWIVMEYMDCNTLFDIVTHQHYLTTIWPTESQIARICCEILKGLHWIHTRNIIHKDIKSENILFNENGDIKIADFGNSCRLDEDGKAEEQEAVGTCHWMAPEIILEKAHNTKADIWSFGIVLHEILVGLPPYNEVKEEELKNLICNHPIPSPWEENDIWSSPLQSLYNKCIIKDYNQRASAKELLEMNFFRLHDMNPQALKDLIFKLGKIGNSKEDSE</sequence>
<protein>
    <recommendedName>
        <fullName evidence="1">Protein kinase domain-containing protein</fullName>
    </recommendedName>
</protein>
<dbReference type="PANTHER" id="PTHR48015:SF35">
    <property type="entry name" value="SERINE_THREONINE-PROTEIN KINASE PAK"/>
    <property type="match status" value="1"/>
</dbReference>
<dbReference type="InterPro" id="IPR000719">
    <property type="entry name" value="Prot_kinase_dom"/>
</dbReference>
<reference evidence="2" key="1">
    <citation type="journal article" date="2020" name="J. Eukaryot. Microbiol.">
        <title>De novo Sequencing, Assembly and Annotation of the Transcriptome for the Free-Living Testate Amoeba Arcella intermedia.</title>
        <authorList>
            <person name="Ribeiro G.M."/>
            <person name="Porfirio-Sousa A.L."/>
            <person name="Maurer-Alcala X.X."/>
            <person name="Katz L.A."/>
            <person name="Lahr D.J.G."/>
        </authorList>
    </citation>
    <scope>NUCLEOTIDE SEQUENCE</scope>
</reference>
<evidence type="ECO:0000259" key="1">
    <source>
        <dbReference type="PROSITE" id="PS50011"/>
    </source>
</evidence>
<dbReference type="Pfam" id="PF00069">
    <property type="entry name" value="Pkinase"/>
    <property type="match status" value="1"/>
</dbReference>
<dbReference type="Gene3D" id="1.10.510.10">
    <property type="entry name" value="Transferase(Phosphotransferase) domain 1"/>
    <property type="match status" value="1"/>
</dbReference>
<dbReference type="EMBL" id="GIBP01005341">
    <property type="protein sequence ID" value="NDV34310.1"/>
    <property type="molecule type" value="Transcribed_RNA"/>
</dbReference>
<organism evidence="2">
    <name type="scientific">Arcella intermedia</name>
    <dbReference type="NCBI Taxonomy" id="1963864"/>
    <lineage>
        <taxon>Eukaryota</taxon>
        <taxon>Amoebozoa</taxon>
        <taxon>Tubulinea</taxon>
        <taxon>Elardia</taxon>
        <taxon>Arcellinida</taxon>
        <taxon>Sphaerothecina</taxon>
        <taxon>Arcellidae</taxon>
        <taxon>Arcella</taxon>
    </lineage>
</organism>
<dbReference type="InterPro" id="IPR050285">
    <property type="entry name" value="STE20_Ser/Thr_kinase"/>
</dbReference>
<dbReference type="GO" id="GO:0005737">
    <property type="term" value="C:cytoplasm"/>
    <property type="evidence" value="ECO:0007669"/>
    <property type="project" value="TreeGrafter"/>
</dbReference>
<dbReference type="SUPFAM" id="SSF56112">
    <property type="entry name" value="Protein kinase-like (PK-like)"/>
    <property type="match status" value="1"/>
</dbReference>
<dbReference type="GO" id="GO:0005524">
    <property type="term" value="F:ATP binding"/>
    <property type="evidence" value="ECO:0007669"/>
    <property type="project" value="InterPro"/>
</dbReference>
<evidence type="ECO:0000313" key="2">
    <source>
        <dbReference type="EMBL" id="NDV34310.1"/>
    </source>
</evidence>
<accession>A0A6B2LBK4</accession>